<dbReference type="GO" id="GO:0022857">
    <property type="term" value="F:transmembrane transporter activity"/>
    <property type="evidence" value="ECO:0007669"/>
    <property type="project" value="InterPro"/>
</dbReference>
<dbReference type="Proteomes" id="UP001056756">
    <property type="component" value="Chromosome"/>
</dbReference>
<evidence type="ECO:0000256" key="5">
    <source>
        <dbReference type="ARBA" id="ARBA00023136"/>
    </source>
</evidence>
<dbReference type="EMBL" id="CP097899">
    <property type="protein sequence ID" value="URN94972.1"/>
    <property type="molecule type" value="Genomic_DNA"/>
</dbReference>
<reference evidence="8" key="1">
    <citation type="submission" date="2022-05" db="EMBL/GenBank/DDBJ databases">
        <title>Novel bacterial taxa in a minimal lignocellulolytic consortium and its capacity to transform plastics disclosed by genome-resolved metagenomics.</title>
        <authorList>
            <person name="Rodriguez C.A.D."/>
            <person name="Diaz-Garcia L."/>
            <person name="Herrera K."/>
            <person name="Tarazona N.A."/>
            <person name="Sproer C."/>
            <person name="Overmann J."/>
            <person name="Jimenez D.J."/>
        </authorList>
    </citation>
    <scope>NUCLEOTIDE SEQUENCE</scope>
    <source>
        <strain evidence="8">MAG5</strain>
    </source>
</reference>
<protein>
    <submittedName>
        <fullName evidence="8">MFS transporter</fullName>
    </submittedName>
</protein>
<feature type="transmembrane region" description="Helical" evidence="6">
    <location>
        <begin position="229"/>
        <end position="251"/>
    </location>
</feature>
<evidence type="ECO:0000259" key="7">
    <source>
        <dbReference type="PROSITE" id="PS50850"/>
    </source>
</evidence>
<feature type="domain" description="Major facilitator superfamily (MFS) profile" evidence="7">
    <location>
        <begin position="19"/>
        <end position="418"/>
    </location>
</feature>
<evidence type="ECO:0000256" key="4">
    <source>
        <dbReference type="ARBA" id="ARBA00022989"/>
    </source>
</evidence>
<dbReference type="KEGG" id="plig:NAG76_01555"/>
<feature type="transmembrane region" description="Helical" evidence="6">
    <location>
        <begin position="87"/>
        <end position="108"/>
    </location>
</feature>
<evidence type="ECO:0000256" key="6">
    <source>
        <dbReference type="SAM" id="Phobius"/>
    </source>
</evidence>
<dbReference type="Gene3D" id="1.20.1250.20">
    <property type="entry name" value="MFS general substrate transporter like domains"/>
    <property type="match status" value="1"/>
</dbReference>
<comment type="subcellular location">
    <subcellularLocation>
        <location evidence="1">Cell membrane</location>
        <topology evidence="1">Multi-pass membrane protein</topology>
    </subcellularLocation>
</comment>
<feature type="transmembrane region" description="Helical" evidence="6">
    <location>
        <begin position="320"/>
        <end position="344"/>
    </location>
</feature>
<dbReference type="SUPFAM" id="SSF103473">
    <property type="entry name" value="MFS general substrate transporter"/>
    <property type="match status" value="1"/>
</dbReference>
<keyword evidence="5 6" id="KW-0472">Membrane</keyword>
<dbReference type="InterPro" id="IPR036259">
    <property type="entry name" value="MFS_trans_sf"/>
</dbReference>
<gene>
    <name evidence="8" type="ORF">NAG76_01555</name>
</gene>
<feature type="transmembrane region" description="Helical" evidence="6">
    <location>
        <begin position="21"/>
        <end position="48"/>
    </location>
</feature>
<organism evidence="8 9">
    <name type="scientific">Candidatus Pristimantibacillus lignocellulolyticus</name>
    <dbReference type="NCBI Taxonomy" id="2994561"/>
    <lineage>
        <taxon>Bacteria</taxon>
        <taxon>Bacillati</taxon>
        <taxon>Bacillota</taxon>
        <taxon>Bacilli</taxon>
        <taxon>Bacillales</taxon>
        <taxon>Paenibacillaceae</taxon>
        <taxon>Candidatus Pristimantibacillus</taxon>
    </lineage>
</organism>
<dbReference type="Pfam" id="PF07690">
    <property type="entry name" value="MFS_1"/>
    <property type="match status" value="1"/>
</dbReference>
<keyword evidence="3 6" id="KW-0812">Transmembrane</keyword>
<dbReference type="PANTHER" id="PTHR23526:SF2">
    <property type="entry name" value="MAJOR FACILITATOR SUPERFAMILY (MFS) PROFILE DOMAIN-CONTAINING PROTEIN"/>
    <property type="match status" value="1"/>
</dbReference>
<name>A0A9J6ZG12_9BACL</name>
<dbReference type="PANTHER" id="PTHR23526">
    <property type="entry name" value="INTEGRAL MEMBRANE TRANSPORT PROTEIN-RELATED"/>
    <property type="match status" value="1"/>
</dbReference>
<dbReference type="InterPro" id="IPR052528">
    <property type="entry name" value="Sugar_transport-like"/>
</dbReference>
<feature type="transmembrane region" description="Helical" evidence="6">
    <location>
        <begin position="152"/>
        <end position="174"/>
    </location>
</feature>
<dbReference type="GO" id="GO:0005886">
    <property type="term" value="C:plasma membrane"/>
    <property type="evidence" value="ECO:0007669"/>
    <property type="project" value="UniProtKB-SubCell"/>
</dbReference>
<evidence type="ECO:0000313" key="9">
    <source>
        <dbReference type="Proteomes" id="UP001056756"/>
    </source>
</evidence>
<feature type="transmembrane region" description="Helical" evidence="6">
    <location>
        <begin position="180"/>
        <end position="202"/>
    </location>
</feature>
<accession>A0A9J6ZG12</accession>
<feature type="transmembrane region" description="Helical" evidence="6">
    <location>
        <begin position="54"/>
        <end position="75"/>
    </location>
</feature>
<evidence type="ECO:0000256" key="2">
    <source>
        <dbReference type="ARBA" id="ARBA00022448"/>
    </source>
</evidence>
<dbReference type="InterPro" id="IPR020846">
    <property type="entry name" value="MFS_dom"/>
</dbReference>
<feature type="transmembrane region" description="Helical" evidence="6">
    <location>
        <begin position="114"/>
        <end position="140"/>
    </location>
</feature>
<keyword evidence="2" id="KW-0813">Transport</keyword>
<dbReference type="PROSITE" id="PS50850">
    <property type="entry name" value="MFS"/>
    <property type="match status" value="1"/>
</dbReference>
<evidence type="ECO:0000256" key="1">
    <source>
        <dbReference type="ARBA" id="ARBA00004651"/>
    </source>
</evidence>
<sequence>MRFSAKSQVDRMKSPYRHGMEMAVMEGIWAMLLLTMLSGPFLTAYLLYLGANSQQIGIVLAVPAIANLLQILAAMYMQKLKNRKLNFVLLASAHRLIGLMTGIIPFIFPKEIWLAVFIVIFLLYSSINAFAGVIWTSLISDMVPDQLRGKYFGIRNVITSAVNSIGLYITGVIIDRYDGALGFNIMFILAAVTVIMNIIYFARYPNPAFEKTQEMKVGTFVLKPFKDHIFFKGLLFLTIWTLILSMTHPFFSYVMLDVLNVRYQTVANLVILQTVSSMLGFYICGQLSRKYSERTLLLASLPFLAVSALLWGTLSFLPQLLVLVLIFICLGIGLGSYNQQIFIFMIGSSPKAERPIYIAVFSAITGLAGFLGPTIGGAIFEQLKQLPLWTQQYGFFLLLGIVLLVLGVVIAPLAFRRKK</sequence>
<evidence type="ECO:0000313" key="8">
    <source>
        <dbReference type="EMBL" id="URN94972.1"/>
    </source>
</evidence>
<feature type="transmembrane region" description="Helical" evidence="6">
    <location>
        <begin position="392"/>
        <end position="415"/>
    </location>
</feature>
<feature type="transmembrane region" description="Helical" evidence="6">
    <location>
        <begin position="356"/>
        <end position="380"/>
    </location>
</feature>
<evidence type="ECO:0000256" key="3">
    <source>
        <dbReference type="ARBA" id="ARBA00022692"/>
    </source>
</evidence>
<feature type="transmembrane region" description="Helical" evidence="6">
    <location>
        <begin position="296"/>
        <end position="314"/>
    </location>
</feature>
<proteinExistence type="predicted"/>
<feature type="transmembrane region" description="Helical" evidence="6">
    <location>
        <begin position="263"/>
        <end position="284"/>
    </location>
</feature>
<keyword evidence="4 6" id="KW-1133">Transmembrane helix</keyword>
<dbReference type="InterPro" id="IPR011701">
    <property type="entry name" value="MFS"/>
</dbReference>
<dbReference type="AlphaFoldDB" id="A0A9J6ZG12"/>